<dbReference type="SUPFAM" id="SSF56112">
    <property type="entry name" value="Protein kinase-like (PK-like)"/>
    <property type="match status" value="1"/>
</dbReference>
<evidence type="ECO:0000256" key="5">
    <source>
        <dbReference type="ARBA" id="ARBA00016038"/>
    </source>
</evidence>
<evidence type="ECO:0000256" key="9">
    <source>
        <dbReference type="ARBA" id="ARBA00022679"/>
    </source>
</evidence>
<evidence type="ECO:0000256" key="17">
    <source>
        <dbReference type="ARBA" id="ARBA00048679"/>
    </source>
</evidence>
<gene>
    <name evidence="24" type="ORF">OCS_03380</name>
</gene>
<keyword evidence="12 18" id="KW-0418">Kinase</keyword>
<feature type="compositionally biased region" description="Basic and acidic residues" evidence="22">
    <location>
        <begin position="535"/>
        <end position="564"/>
    </location>
</feature>
<evidence type="ECO:0000256" key="15">
    <source>
        <dbReference type="ARBA" id="ARBA00022842"/>
    </source>
</evidence>
<protein>
    <recommendedName>
        <fullName evidence="5 18">Serine/threonine-protein kinase RIO1</fullName>
        <ecNumber evidence="4 18">2.7.11.1</ecNumber>
    </recommendedName>
</protein>
<evidence type="ECO:0000256" key="2">
    <source>
        <dbReference type="ARBA" id="ARBA00004496"/>
    </source>
</evidence>
<feature type="binding site" evidence="20">
    <location>
        <position position="209"/>
    </location>
    <ligand>
        <name>ATP</name>
        <dbReference type="ChEBI" id="CHEBI:30616"/>
    </ligand>
</feature>
<dbReference type="CDD" id="cd05147">
    <property type="entry name" value="RIO1_euk"/>
    <property type="match status" value="1"/>
</dbReference>
<evidence type="ECO:0000256" key="4">
    <source>
        <dbReference type="ARBA" id="ARBA00012513"/>
    </source>
</evidence>
<dbReference type="GO" id="GO:0005737">
    <property type="term" value="C:cytoplasm"/>
    <property type="evidence" value="ECO:0007669"/>
    <property type="project" value="UniProtKB-SubCell"/>
</dbReference>
<comment type="cofactor">
    <cofactor evidence="1 21">
        <name>Mg(2+)</name>
        <dbReference type="ChEBI" id="CHEBI:18420"/>
    </cofactor>
</comment>
<dbReference type="PROSITE" id="PS01245">
    <property type="entry name" value="RIO1"/>
    <property type="match status" value="1"/>
</dbReference>
<evidence type="ECO:0000313" key="24">
    <source>
        <dbReference type="EMBL" id="EQL00910.1"/>
    </source>
</evidence>
<feature type="region of interest" description="Disordered" evidence="22">
    <location>
        <begin position="492"/>
        <end position="588"/>
    </location>
</feature>
<feature type="binding site" evidence="20">
    <location>
        <position position="279"/>
    </location>
    <ligand>
        <name>ATP</name>
        <dbReference type="ChEBI" id="CHEBI:30616"/>
    </ligand>
</feature>
<feature type="binding site" evidence="21">
    <location>
        <position position="335"/>
    </location>
    <ligand>
        <name>Mg(2+)</name>
        <dbReference type="ChEBI" id="CHEBI:18420"/>
    </ligand>
</feature>
<accession>T5A607</accession>
<dbReference type="SMART" id="SM00090">
    <property type="entry name" value="RIO"/>
    <property type="match status" value="1"/>
</dbReference>
<dbReference type="Gene3D" id="1.10.510.10">
    <property type="entry name" value="Transferase(Phosphotransferase) domain 1"/>
    <property type="match status" value="1"/>
</dbReference>
<evidence type="ECO:0000256" key="1">
    <source>
        <dbReference type="ARBA" id="ARBA00001946"/>
    </source>
</evidence>
<dbReference type="Pfam" id="PF01163">
    <property type="entry name" value="RIO1"/>
    <property type="match status" value="1"/>
</dbReference>
<feature type="domain" description="RIO kinase" evidence="23">
    <location>
        <begin position="148"/>
        <end position="392"/>
    </location>
</feature>
<evidence type="ECO:0000259" key="23">
    <source>
        <dbReference type="SMART" id="SM00090"/>
    </source>
</evidence>
<dbReference type="GO" id="GO:0042254">
    <property type="term" value="P:ribosome biogenesis"/>
    <property type="evidence" value="ECO:0007669"/>
    <property type="project" value="UniProtKB-KW"/>
</dbReference>
<feature type="region of interest" description="Disordered" evidence="22">
    <location>
        <begin position="1"/>
        <end position="117"/>
    </location>
</feature>
<feature type="binding site" evidence="20">
    <location>
        <position position="281"/>
    </location>
    <ligand>
        <name>ATP</name>
        <dbReference type="ChEBI" id="CHEBI:30616"/>
    </ligand>
</feature>
<comment type="catalytic activity">
    <reaction evidence="16 18">
        <text>L-threonyl-[protein] + ATP = O-phospho-L-threonyl-[protein] + ADP + H(+)</text>
        <dbReference type="Rhea" id="RHEA:46608"/>
        <dbReference type="Rhea" id="RHEA-COMP:11060"/>
        <dbReference type="Rhea" id="RHEA-COMP:11605"/>
        <dbReference type="ChEBI" id="CHEBI:15378"/>
        <dbReference type="ChEBI" id="CHEBI:30013"/>
        <dbReference type="ChEBI" id="CHEBI:30616"/>
        <dbReference type="ChEBI" id="CHEBI:61977"/>
        <dbReference type="ChEBI" id="CHEBI:456216"/>
        <dbReference type="EC" id="2.7.11.1"/>
    </reaction>
</comment>
<evidence type="ECO:0000256" key="11">
    <source>
        <dbReference type="ARBA" id="ARBA00022741"/>
    </source>
</evidence>
<organism evidence="24 25">
    <name type="scientific">Ophiocordyceps sinensis (strain Co18 / CGMCC 3.14243)</name>
    <name type="common">Yarsagumba caterpillar fungus</name>
    <name type="synonym">Hirsutella sinensis</name>
    <dbReference type="NCBI Taxonomy" id="911162"/>
    <lineage>
        <taxon>Eukaryota</taxon>
        <taxon>Fungi</taxon>
        <taxon>Dikarya</taxon>
        <taxon>Ascomycota</taxon>
        <taxon>Pezizomycotina</taxon>
        <taxon>Sordariomycetes</taxon>
        <taxon>Hypocreomycetidae</taxon>
        <taxon>Hypocreales</taxon>
        <taxon>Ophiocordycipitaceae</taxon>
        <taxon>Ophiocordyceps</taxon>
    </lineage>
</organism>
<keyword evidence="7" id="KW-0690">Ribosome biogenesis</keyword>
<dbReference type="FunFam" id="3.30.200.20:FF:000148">
    <property type="entry name" value="Serine/threonine-protein kinase RIO1"/>
    <property type="match status" value="1"/>
</dbReference>
<evidence type="ECO:0000256" key="22">
    <source>
        <dbReference type="SAM" id="MobiDB-lite"/>
    </source>
</evidence>
<keyword evidence="14 18" id="KW-0067">ATP-binding</keyword>
<dbReference type="EMBL" id="KE652658">
    <property type="protein sequence ID" value="EQL00910.1"/>
    <property type="molecule type" value="Genomic_DNA"/>
</dbReference>
<evidence type="ECO:0000256" key="10">
    <source>
        <dbReference type="ARBA" id="ARBA00022723"/>
    </source>
</evidence>
<evidence type="ECO:0000256" key="20">
    <source>
        <dbReference type="PIRSR" id="PIRSR038147-2"/>
    </source>
</evidence>
<dbReference type="InterPro" id="IPR051272">
    <property type="entry name" value="RIO-type_Ser/Thr_kinase"/>
</dbReference>
<keyword evidence="6" id="KW-0963">Cytoplasm</keyword>
<comment type="catalytic activity">
    <reaction evidence="17 18">
        <text>L-seryl-[protein] + ATP = O-phospho-L-seryl-[protein] + ADP + H(+)</text>
        <dbReference type="Rhea" id="RHEA:17989"/>
        <dbReference type="Rhea" id="RHEA-COMP:9863"/>
        <dbReference type="Rhea" id="RHEA-COMP:11604"/>
        <dbReference type="ChEBI" id="CHEBI:15378"/>
        <dbReference type="ChEBI" id="CHEBI:29999"/>
        <dbReference type="ChEBI" id="CHEBI:30616"/>
        <dbReference type="ChEBI" id="CHEBI:83421"/>
        <dbReference type="ChEBI" id="CHEBI:456216"/>
        <dbReference type="EC" id="2.7.11.1"/>
    </reaction>
</comment>
<evidence type="ECO:0000256" key="19">
    <source>
        <dbReference type="PIRSR" id="PIRSR038147-1"/>
    </source>
</evidence>
<dbReference type="GO" id="GO:0046872">
    <property type="term" value="F:metal ion binding"/>
    <property type="evidence" value="ECO:0007669"/>
    <property type="project" value="UniProtKB-KW"/>
</dbReference>
<name>T5A607_OPHSC</name>
<dbReference type="GO" id="GO:0005524">
    <property type="term" value="F:ATP binding"/>
    <property type="evidence" value="ECO:0007669"/>
    <property type="project" value="UniProtKB-KW"/>
</dbReference>
<dbReference type="eggNOG" id="KOG2270">
    <property type="taxonomic scope" value="Eukaryota"/>
</dbReference>
<feature type="region of interest" description="Disordered" evidence="22">
    <location>
        <begin position="137"/>
        <end position="156"/>
    </location>
</feature>
<keyword evidence="13" id="KW-0378">Hydrolase</keyword>
<dbReference type="HOGENOM" id="CLU_018693_4_0_1"/>
<dbReference type="Gene3D" id="3.30.200.20">
    <property type="entry name" value="Phosphorylase Kinase, domain 1"/>
    <property type="match status" value="1"/>
</dbReference>
<dbReference type="InterPro" id="IPR017407">
    <property type="entry name" value="Ser/Thr_kinase_Rio1"/>
</dbReference>
<feature type="compositionally biased region" description="Basic residues" evidence="22">
    <location>
        <begin position="565"/>
        <end position="588"/>
    </location>
</feature>
<keyword evidence="8 18" id="KW-0723">Serine/threonine-protein kinase</keyword>
<evidence type="ECO:0000256" key="16">
    <source>
        <dbReference type="ARBA" id="ARBA00047899"/>
    </source>
</evidence>
<evidence type="ECO:0000256" key="6">
    <source>
        <dbReference type="ARBA" id="ARBA00022490"/>
    </source>
</evidence>
<evidence type="ECO:0000256" key="8">
    <source>
        <dbReference type="ARBA" id="ARBA00022527"/>
    </source>
</evidence>
<feature type="compositionally biased region" description="Acidic residues" evidence="22">
    <location>
        <begin position="52"/>
        <end position="73"/>
    </location>
</feature>
<evidence type="ECO:0000256" key="12">
    <source>
        <dbReference type="ARBA" id="ARBA00022777"/>
    </source>
</evidence>
<keyword evidence="11 18" id="KW-0547">Nucleotide-binding</keyword>
<proteinExistence type="inferred from homology"/>
<keyword evidence="9 18" id="KW-0808">Transferase</keyword>
<reference evidence="24 25" key="1">
    <citation type="journal article" date="2013" name="Chin. Sci. Bull.">
        <title>Genome survey uncovers the secrets of sex and lifestyle in caterpillar fungus.</title>
        <authorList>
            <person name="Hu X."/>
            <person name="Zhang Y."/>
            <person name="Xiao G."/>
            <person name="Zheng P."/>
            <person name="Xia Y."/>
            <person name="Zhang X."/>
            <person name="St Leger R.J."/>
            <person name="Liu X."/>
            <person name="Wang C."/>
        </authorList>
    </citation>
    <scope>NUCLEOTIDE SEQUENCE [LARGE SCALE GENOMIC DNA]</scope>
    <source>
        <strain evidence="25">Co18 / CGMCC 3.14243</strain>
        <tissue evidence="24">Fruit-body</tissue>
    </source>
</reference>
<comment type="subcellular location">
    <subcellularLocation>
        <location evidence="2">Cytoplasm</location>
    </subcellularLocation>
</comment>
<dbReference type="AlphaFoldDB" id="T5A607"/>
<comment type="similarity">
    <text evidence="3 18">Belongs to the protein kinase superfamily. RIO-type Ser/Thr kinase family.</text>
</comment>
<feature type="active site" description="4-aspartylphosphate intermediate" evidence="19">
    <location>
        <position position="347"/>
    </location>
</feature>
<evidence type="ECO:0000256" key="14">
    <source>
        <dbReference type="ARBA" id="ARBA00022840"/>
    </source>
</evidence>
<keyword evidence="15" id="KW-0460">Magnesium</keyword>
<feature type="compositionally biased region" description="Acidic residues" evidence="22">
    <location>
        <begin position="508"/>
        <end position="521"/>
    </location>
</feature>
<evidence type="ECO:0000256" key="3">
    <source>
        <dbReference type="ARBA" id="ARBA00009196"/>
    </source>
</evidence>
<feature type="compositionally biased region" description="Polar residues" evidence="22">
    <location>
        <begin position="106"/>
        <end position="117"/>
    </location>
</feature>
<feature type="compositionally biased region" description="Low complexity" evidence="22">
    <location>
        <begin position="1"/>
        <end position="10"/>
    </location>
</feature>
<dbReference type="EC" id="2.7.11.1" evidence="4 18"/>
<feature type="compositionally biased region" description="Basic and acidic residues" evidence="22">
    <location>
        <begin position="27"/>
        <end position="48"/>
    </location>
</feature>
<dbReference type="InterPro" id="IPR018934">
    <property type="entry name" value="RIO_dom"/>
</dbReference>
<dbReference type="Proteomes" id="UP000019374">
    <property type="component" value="Unassembled WGS sequence"/>
</dbReference>
<dbReference type="InterPro" id="IPR018935">
    <property type="entry name" value="RIO_kinase_CS"/>
</dbReference>
<feature type="active site" description="Proton acceptor" evidence="19">
    <location>
        <position position="330"/>
    </location>
</feature>
<dbReference type="PANTHER" id="PTHR45723">
    <property type="entry name" value="SERINE/THREONINE-PROTEIN KINASE RIO1"/>
    <property type="match status" value="1"/>
</dbReference>
<evidence type="ECO:0000313" key="25">
    <source>
        <dbReference type="Proteomes" id="UP000019374"/>
    </source>
</evidence>
<sequence length="588" mass="65831">MADASASPAAPHQPPYTYAANQGYGEQMHDVPPEVRMPRGAPHPDSHQVDGGQDDDLEDIFDEEDGELDDEEWSSGAADLTKSYNRQRQLHDTSTSSGGGGVAVPRSNQQKPKANTLASIDDQVSALSKHAGKIRLDSVKRDDDRDKDKADRATSEQVLDQRTRMILLQMINRGYVSEVHGAISTGKEANVYGAVLYDGTGETTPRAIKVYKTAILVFKDRERYITGEHRFKGGFDKGNNRKMVKLWAEKEYRNLRRIYNAGIPCPEPISLKLHVLVMGLLGDRKGWAYPKLRDAVIDGDDADERWRGLYTQLAAVMRKMYQVCRLVHADLSEYNILYHADKLYIIDVSQSVEPDHPRSLEFLRMDIKNVGDFFRRKGVDTLSDRAIKYRGKGVDTLSDRAVFDFITAPAGPVEEPAMSGAFEQLYETRHSAAAGDERTAAEFEVDNEVFRNQYIPQTLEQVYDMEKDAQKLTRGEGEDLVYRNLLADQVVAAPPRPEDAKAVNGEQSTDDTSDDSSDDSGSESGAALSGDGGDDDSRFEKGPPRGRRFEDKEEKKAAVKEAKREKRKDKMPKHIKKKIVSITSRRKK</sequence>
<evidence type="ECO:0000256" key="18">
    <source>
        <dbReference type="PIRNR" id="PIRNR038147"/>
    </source>
</evidence>
<feature type="binding site" evidence="21">
    <location>
        <position position="347"/>
    </location>
    <ligand>
        <name>Mg(2+)</name>
        <dbReference type="ChEBI" id="CHEBI:18420"/>
    </ligand>
</feature>
<dbReference type="GO" id="GO:0106310">
    <property type="term" value="F:protein serine kinase activity"/>
    <property type="evidence" value="ECO:0007669"/>
    <property type="project" value="RHEA"/>
</dbReference>
<dbReference type="PIRSF" id="PIRSF038147">
    <property type="entry name" value="Ser/Thr_PK_RIO1"/>
    <property type="match status" value="1"/>
</dbReference>
<evidence type="ECO:0000256" key="21">
    <source>
        <dbReference type="PIRSR" id="PIRSR038147-3"/>
    </source>
</evidence>
<dbReference type="GO" id="GO:0016787">
    <property type="term" value="F:hydrolase activity"/>
    <property type="evidence" value="ECO:0007669"/>
    <property type="project" value="UniProtKB-KW"/>
</dbReference>
<evidence type="ECO:0000256" key="13">
    <source>
        <dbReference type="ARBA" id="ARBA00022801"/>
    </source>
</evidence>
<dbReference type="InterPro" id="IPR000687">
    <property type="entry name" value="RIO_kinase"/>
</dbReference>
<evidence type="ECO:0000256" key="7">
    <source>
        <dbReference type="ARBA" id="ARBA00022517"/>
    </source>
</evidence>
<dbReference type="GO" id="GO:0004674">
    <property type="term" value="F:protein serine/threonine kinase activity"/>
    <property type="evidence" value="ECO:0007669"/>
    <property type="project" value="UniProtKB-KW"/>
</dbReference>
<dbReference type="OrthoDB" id="205248at2759"/>
<dbReference type="InterPro" id="IPR011009">
    <property type="entry name" value="Kinase-like_dom_sf"/>
</dbReference>
<keyword evidence="10" id="KW-0479">Metal-binding</keyword>